<feature type="compositionally biased region" description="Basic and acidic residues" evidence="11">
    <location>
        <begin position="462"/>
        <end position="478"/>
    </location>
</feature>
<keyword evidence="7" id="KW-0378">Hydrolase</keyword>
<dbReference type="Gene3D" id="2.40.30.270">
    <property type="match status" value="1"/>
</dbReference>
<feature type="compositionally biased region" description="Low complexity" evidence="11">
    <location>
        <begin position="700"/>
        <end position="711"/>
    </location>
</feature>
<keyword evidence="14" id="KW-1185">Reference proteome</keyword>
<feature type="compositionally biased region" description="Gly residues" evidence="11">
    <location>
        <begin position="690"/>
        <end position="699"/>
    </location>
</feature>
<proteinExistence type="inferred from homology"/>
<comment type="caution">
    <text evidence="13">The sequence shown here is derived from an EMBL/GenBank/DDBJ whole genome shotgun (WGS) entry which is preliminary data.</text>
</comment>
<evidence type="ECO:0000256" key="4">
    <source>
        <dbReference type="ARBA" id="ARBA00012551"/>
    </source>
</evidence>
<evidence type="ECO:0000256" key="5">
    <source>
        <dbReference type="ARBA" id="ARBA00022490"/>
    </source>
</evidence>
<dbReference type="PANTHER" id="PTHR43788:SF8">
    <property type="entry name" value="DNA-BINDING PROTEIN SMUBP-2"/>
    <property type="match status" value="1"/>
</dbReference>
<reference evidence="13" key="1">
    <citation type="journal article" date="2023" name="BMC Genomics">
        <title>Chromosome-level genome assemblies of Cutaneotrichosporon spp. (Trichosporonales, Basidiomycota) reveal imbalanced evolution between nucleotide sequences and chromosome synteny.</title>
        <authorList>
            <person name="Kobayashi Y."/>
            <person name="Kayamori A."/>
            <person name="Aoki K."/>
            <person name="Shiwa Y."/>
            <person name="Matsutani M."/>
            <person name="Fujita N."/>
            <person name="Sugita T."/>
            <person name="Iwasaki W."/>
            <person name="Tanaka N."/>
            <person name="Takashima M."/>
        </authorList>
    </citation>
    <scope>NUCLEOTIDE SEQUENCE</scope>
    <source>
        <strain evidence="13">HIS016</strain>
    </source>
</reference>
<dbReference type="Pfam" id="PF21138">
    <property type="entry name" value="SMUBP-2_HCS1_1B"/>
    <property type="match status" value="1"/>
</dbReference>
<dbReference type="InterPro" id="IPR047187">
    <property type="entry name" value="SF1_C_Upf1"/>
</dbReference>
<dbReference type="InterPro" id="IPR041679">
    <property type="entry name" value="DNA2/NAM7-like_C"/>
</dbReference>
<dbReference type="InterPro" id="IPR027417">
    <property type="entry name" value="P-loop_NTPase"/>
</dbReference>
<keyword evidence="5" id="KW-0963">Cytoplasm</keyword>
<evidence type="ECO:0000256" key="6">
    <source>
        <dbReference type="ARBA" id="ARBA00022741"/>
    </source>
</evidence>
<evidence type="ECO:0000256" key="1">
    <source>
        <dbReference type="ARBA" id="ARBA00004123"/>
    </source>
</evidence>
<evidence type="ECO:0000313" key="13">
    <source>
        <dbReference type="EMBL" id="GMK55201.1"/>
    </source>
</evidence>
<dbReference type="Gene3D" id="3.40.50.300">
    <property type="entry name" value="P-loop containing nucleotide triphosphate hydrolases"/>
    <property type="match status" value="2"/>
</dbReference>
<organism evidence="13 14">
    <name type="scientific">Cutaneotrichosporon spelunceum</name>
    <dbReference type="NCBI Taxonomy" id="1672016"/>
    <lineage>
        <taxon>Eukaryota</taxon>
        <taxon>Fungi</taxon>
        <taxon>Dikarya</taxon>
        <taxon>Basidiomycota</taxon>
        <taxon>Agaricomycotina</taxon>
        <taxon>Tremellomycetes</taxon>
        <taxon>Trichosporonales</taxon>
        <taxon>Trichosporonaceae</taxon>
        <taxon>Cutaneotrichosporon</taxon>
    </lineage>
</organism>
<dbReference type="PANTHER" id="PTHR43788">
    <property type="entry name" value="DNA2/NAM7 HELICASE FAMILY MEMBER"/>
    <property type="match status" value="1"/>
</dbReference>
<dbReference type="CDD" id="cd18808">
    <property type="entry name" value="SF1_C_Upf1"/>
    <property type="match status" value="1"/>
</dbReference>
<feature type="region of interest" description="Disordered" evidence="11">
    <location>
        <begin position="689"/>
        <end position="711"/>
    </location>
</feature>
<feature type="compositionally biased region" description="Low complexity" evidence="11">
    <location>
        <begin position="499"/>
        <end position="521"/>
    </location>
</feature>
<evidence type="ECO:0000256" key="8">
    <source>
        <dbReference type="ARBA" id="ARBA00022806"/>
    </source>
</evidence>
<keyword evidence="10" id="KW-0539">Nucleus</keyword>
<dbReference type="GO" id="GO:0005737">
    <property type="term" value="C:cytoplasm"/>
    <property type="evidence" value="ECO:0007669"/>
    <property type="project" value="UniProtKB-SubCell"/>
</dbReference>
<dbReference type="GO" id="GO:0005634">
    <property type="term" value="C:nucleus"/>
    <property type="evidence" value="ECO:0007669"/>
    <property type="project" value="UniProtKB-SubCell"/>
</dbReference>
<name>A0AAD3TRJ0_9TREE</name>
<protein>
    <recommendedName>
        <fullName evidence="4">DNA helicase</fullName>
        <ecNumber evidence="4">3.6.4.12</ecNumber>
    </recommendedName>
</protein>
<dbReference type="InterPro" id="IPR041677">
    <property type="entry name" value="DNA2/NAM7_AAA_11"/>
</dbReference>
<dbReference type="EC" id="3.6.4.12" evidence="4"/>
<evidence type="ECO:0000256" key="9">
    <source>
        <dbReference type="ARBA" id="ARBA00022840"/>
    </source>
</evidence>
<keyword evidence="9" id="KW-0067">ATP-binding</keyword>
<feature type="region of interest" description="Disordered" evidence="11">
    <location>
        <begin position="448"/>
        <end position="541"/>
    </location>
</feature>
<evidence type="ECO:0000313" key="14">
    <source>
        <dbReference type="Proteomes" id="UP001222932"/>
    </source>
</evidence>
<accession>A0AAD3TRJ0</accession>
<sequence length="771" mass="83190">MTTLLEPRPPTERELDAFLSRHEELLAAERAEEEEQTRLLNTNCSPKLLESKGLALGSLGVASISIGLGGKTLVELCRPLAYNADTELPAHTFRNGDPARIEEIVPEKKGRKRDEGAGVDGVVYRVGRDKIVVAVSEGDVELPERLRLVKLANSATYDRMRRTLEHVRRLVLPGGTAPSATNWPLINALLGISPPTWSSIPPPLGGGEMRWFSSRLNDSQKEAVEFCLRADTLACIHGPPGTGKTHTLVELIFQLLARPAGPETSQPPRILVTTPSNLALDNLLLRLHTLSQTAEYAGLLPPGAVLRLGHPTRVHRDLVRETLDWRAAHGDDGALVRDVAREIEGHLADLGRKRGEKGAVKGRERGAKWGEVRELRKEYRQREGRVVANTVRGARVVLATCHTAGARQLNNLEFDVAIVDEATQAVEAVCWVPVLKARKLVLAGDPQQLPPTILARGGGKGRGAERGQKGEKEGKNGEEVEEMEKDGGEATTTNTSKEAASGASDASGPSLASDASASGPLKPSAPPESATAPRSLRPPRTLETTLFDRLERTYGAGIKRVLRVQYRMNERIASFPNFELYGGALESDPSVAHRTLLDLPGTDEDADTLEHPVVFFDTDGSALVAAWARRLVLHGVEPDQVAVITPYQAQVAVLADLLRDFPEMTVGTVDGLQGQERDAVVLSLVRSSAGSGGAGGVGSGSAKSKAKPGTSASTVGFLADYRRLNVAMTRARMQLCVVGDSRTVGRGSRYLGNWMRWLEENADVRYAGDEV</sequence>
<dbReference type="AlphaFoldDB" id="A0AAD3TRJ0"/>
<evidence type="ECO:0000256" key="2">
    <source>
        <dbReference type="ARBA" id="ARBA00004496"/>
    </source>
</evidence>
<evidence type="ECO:0000256" key="7">
    <source>
        <dbReference type="ARBA" id="ARBA00022801"/>
    </source>
</evidence>
<dbReference type="EMBL" id="BTCM01000002">
    <property type="protein sequence ID" value="GMK55201.1"/>
    <property type="molecule type" value="Genomic_DNA"/>
</dbReference>
<keyword evidence="6" id="KW-0547">Nucleotide-binding</keyword>
<dbReference type="Pfam" id="PF13086">
    <property type="entry name" value="AAA_11"/>
    <property type="match status" value="1"/>
</dbReference>
<dbReference type="InterPro" id="IPR003593">
    <property type="entry name" value="AAA+_ATPase"/>
</dbReference>
<dbReference type="GO" id="GO:0005524">
    <property type="term" value="F:ATP binding"/>
    <property type="evidence" value="ECO:0007669"/>
    <property type="project" value="UniProtKB-KW"/>
</dbReference>
<dbReference type="SUPFAM" id="SSF52540">
    <property type="entry name" value="P-loop containing nucleoside triphosphate hydrolases"/>
    <property type="match status" value="1"/>
</dbReference>
<dbReference type="Pfam" id="PF13087">
    <property type="entry name" value="AAA_12"/>
    <property type="match status" value="2"/>
</dbReference>
<dbReference type="SMART" id="SM00382">
    <property type="entry name" value="AAA"/>
    <property type="match status" value="1"/>
</dbReference>
<evidence type="ECO:0000256" key="10">
    <source>
        <dbReference type="ARBA" id="ARBA00023242"/>
    </source>
</evidence>
<dbReference type="GO" id="GO:0016787">
    <property type="term" value="F:hydrolase activity"/>
    <property type="evidence" value="ECO:0007669"/>
    <property type="project" value="UniProtKB-KW"/>
</dbReference>
<evidence type="ECO:0000259" key="12">
    <source>
        <dbReference type="SMART" id="SM00382"/>
    </source>
</evidence>
<comment type="subcellular location">
    <subcellularLocation>
        <location evidence="2">Cytoplasm</location>
    </subcellularLocation>
    <subcellularLocation>
        <location evidence="1">Nucleus</location>
    </subcellularLocation>
</comment>
<evidence type="ECO:0000256" key="3">
    <source>
        <dbReference type="ARBA" id="ARBA00007913"/>
    </source>
</evidence>
<comment type="similarity">
    <text evidence="3">Belongs to the DNA2/NAM7 helicase family.</text>
</comment>
<feature type="domain" description="AAA+ ATPase" evidence="12">
    <location>
        <begin position="230"/>
        <end position="638"/>
    </location>
</feature>
<reference evidence="13" key="2">
    <citation type="submission" date="2023-06" db="EMBL/GenBank/DDBJ databases">
        <authorList>
            <person name="Kobayashi Y."/>
            <person name="Kayamori A."/>
            <person name="Aoki K."/>
            <person name="Shiwa Y."/>
            <person name="Fujita N."/>
            <person name="Sugita T."/>
            <person name="Iwasaki W."/>
            <person name="Tanaka N."/>
            <person name="Takashima M."/>
        </authorList>
    </citation>
    <scope>NUCLEOTIDE SEQUENCE</scope>
    <source>
        <strain evidence="13">HIS016</strain>
    </source>
</reference>
<evidence type="ECO:0000256" key="11">
    <source>
        <dbReference type="SAM" id="MobiDB-lite"/>
    </source>
</evidence>
<dbReference type="InterPro" id="IPR048761">
    <property type="entry name" value="SMUBP-2_HCS1_1B"/>
</dbReference>
<dbReference type="GO" id="GO:0003723">
    <property type="term" value="F:RNA binding"/>
    <property type="evidence" value="ECO:0007669"/>
    <property type="project" value="InterPro"/>
</dbReference>
<dbReference type="InterPro" id="IPR050534">
    <property type="entry name" value="Coronavir_polyprotein_1ab"/>
</dbReference>
<keyword evidence="8" id="KW-0347">Helicase</keyword>
<dbReference type="Proteomes" id="UP001222932">
    <property type="component" value="Unassembled WGS sequence"/>
</dbReference>
<dbReference type="GO" id="GO:0043139">
    <property type="term" value="F:5'-3' DNA helicase activity"/>
    <property type="evidence" value="ECO:0007669"/>
    <property type="project" value="TreeGrafter"/>
</dbReference>
<gene>
    <name evidence="13" type="ORF">CspeluHIS016_0202570</name>
</gene>